<proteinExistence type="predicted"/>
<protein>
    <submittedName>
        <fullName evidence="1">Uncharacterized protein</fullName>
    </submittedName>
</protein>
<name>X1GEV4_9ZZZZ</name>
<dbReference type="EMBL" id="BARU01011281">
    <property type="protein sequence ID" value="GAH43355.1"/>
    <property type="molecule type" value="Genomic_DNA"/>
</dbReference>
<gene>
    <name evidence="1" type="ORF">S03H2_21235</name>
</gene>
<sequence>MVRRRMFKVIRITMQTDEFYHICAISDFKYEGYTYEDPDEEFMSIESDVKLKNKGLFKTINKFLNL</sequence>
<accession>X1GEV4</accession>
<evidence type="ECO:0000313" key="1">
    <source>
        <dbReference type="EMBL" id="GAH43355.1"/>
    </source>
</evidence>
<reference evidence="1" key="1">
    <citation type="journal article" date="2014" name="Front. Microbiol.">
        <title>High frequency of phylogenetically diverse reductive dehalogenase-homologous genes in deep subseafloor sedimentary metagenomes.</title>
        <authorList>
            <person name="Kawai M."/>
            <person name="Futagami T."/>
            <person name="Toyoda A."/>
            <person name="Takaki Y."/>
            <person name="Nishi S."/>
            <person name="Hori S."/>
            <person name="Arai W."/>
            <person name="Tsubouchi T."/>
            <person name="Morono Y."/>
            <person name="Uchiyama I."/>
            <person name="Ito T."/>
            <person name="Fujiyama A."/>
            <person name="Inagaki F."/>
            <person name="Takami H."/>
        </authorList>
    </citation>
    <scope>NUCLEOTIDE SEQUENCE</scope>
    <source>
        <strain evidence="1">Expedition CK06-06</strain>
    </source>
</reference>
<organism evidence="1">
    <name type="scientific">marine sediment metagenome</name>
    <dbReference type="NCBI Taxonomy" id="412755"/>
    <lineage>
        <taxon>unclassified sequences</taxon>
        <taxon>metagenomes</taxon>
        <taxon>ecological metagenomes</taxon>
    </lineage>
</organism>
<dbReference type="AlphaFoldDB" id="X1GEV4"/>
<comment type="caution">
    <text evidence="1">The sequence shown here is derived from an EMBL/GenBank/DDBJ whole genome shotgun (WGS) entry which is preliminary data.</text>
</comment>